<gene>
    <name evidence="5" type="ORF">K443DRAFT_15253</name>
</gene>
<keyword evidence="2" id="KW-0645">Protease</keyword>
<dbReference type="Pfam" id="PF02902">
    <property type="entry name" value="Peptidase_C48"/>
    <property type="match status" value="1"/>
</dbReference>
<dbReference type="InterPro" id="IPR003653">
    <property type="entry name" value="Peptidase_C48_C"/>
</dbReference>
<evidence type="ECO:0000259" key="4">
    <source>
        <dbReference type="PROSITE" id="PS50600"/>
    </source>
</evidence>
<protein>
    <recommendedName>
        <fullName evidence="4">Ubiquitin-like protease family profile domain-containing protein</fullName>
    </recommendedName>
</protein>
<dbReference type="PROSITE" id="PS50600">
    <property type="entry name" value="ULP_PROTEASE"/>
    <property type="match status" value="1"/>
</dbReference>
<evidence type="ECO:0000256" key="1">
    <source>
        <dbReference type="ARBA" id="ARBA00005234"/>
    </source>
</evidence>
<evidence type="ECO:0000256" key="2">
    <source>
        <dbReference type="ARBA" id="ARBA00022670"/>
    </source>
</evidence>
<keyword evidence="6" id="KW-1185">Reference proteome</keyword>
<proteinExistence type="inferred from homology"/>
<dbReference type="GO" id="GO:0019783">
    <property type="term" value="F:ubiquitin-like protein peptidase activity"/>
    <property type="evidence" value="ECO:0007669"/>
    <property type="project" value="UniProtKB-ARBA"/>
</dbReference>
<evidence type="ECO:0000313" key="6">
    <source>
        <dbReference type="Proteomes" id="UP000054477"/>
    </source>
</evidence>
<name>A0A0C9WH19_9AGAR</name>
<dbReference type="AlphaFoldDB" id="A0A0C9WH19"/>
<dbReference type="EMBL" id="KN839192">
    <property type="protein sequence ID" value="KIJ90424.1"/>
    <property type="molecule type" value="Genomic_DNA"/>
</dbReference>
<evidence type="ECO:0000256" key="3">
    <source>
        <dbReference type="ARBA" id="ARBA00022801"/>
    </source>
</evidence>
<dbReference type="SUPFAM" id="SSF54001">
    <property type="entry name" value="Cysteine proteinases"/>
    <property type="match status" value="1"/>
</dbReference>
<dbReference type="InterPro" id="IPR038765">
    <property type="entry name" value="Papain-like_cys_pep_sf"/>
</dbReference>
<reference evidence="6" key="2">
    <citation type="submission" date="2015-01" db="EMBL/GenBank/DDBJ databases">
        <title>Evolutionary Origins and Diversification of the Mycorrhizal Mutualists.</title>
        <authorList>
            <consortium name="DOE Joint Genome Institute"/>
            <consortium name="Mycorrhizal Genomics Consortium"/>
            <person name="Kohler A."/>
            <person name="Kuo A."/>
            <person name="Nagy L.G."/>
            <person name="Floudas D."/>
            <person name="Copeland A."/>
            <person name="Barry K.W."/>
            <person name="Cichocki N."/>
            <person name="Veneault-Fourrey C."/>
            <person name="LaButti K."/>
            <person name="Lindquist E.A."/>
            <person name="Lipzen A."/>
            <person name="Lundell T."/>
            <person name="Morin E."/>
            <person name="Murat C."/>
            <person name="Riley R."/>
            <person name="Ohm R."/>
            <person name="Sun H."/>
            <person name="Tunlid A."/>
            <person name="Henrissat B."/>
            <person name="Grigoriev I.V."/>
            <person name="Hibbett D.S."/>
            <person name="Martin F."/>
        </authorList>
    </citation>
    <scope>NUCLEOTIDE SEQUENCE [LARGE SCALE GENOMIC DNA]</scope>
    <source>
        <strain evidence="6">LaAM-08-1</strain>
    </source>
</reference>
<keyword evidence="3" id="KW-0378">Hydrolase</keyword>
<sequence>MSPEAQDLKFWESAKIAHTQPLWTVPWLFDGSKILICTAKKIEGIFITSTAEIQLGIFDVMCTFWQTAALFLGDTDTLAMARYHCELHDNVSRSLCSGAWKSQSVEIPATLKPWLARTLCMLQHDEESREKFRSIKLPYHRLLLATTAITSDEKFQQFLKPFLSSIVQNVGWMSVGPRRSWDVEIIQKLCPRNQYHPNTWKGITILPMEDVLQPWVSYIASQEIKRKLSHLDSLTSISLQRLSKHGWLNDDLINAYIAWLLVGKAKNLKAVTRMLSKPLQRDQDIALHKILERYRLIIFPYHVNGNHWITVRASHNLKTIVFMDSLPDETVNHSAFIQTFKDTFPSDEDWKVIHEAVPSQSNTFDCGVYASQFIKFMYLQKEIPLWSQQDINKLRTVMALEIYEGSLRWCR</sequence>
<accession>A0A0C9WH19</accession>
<evidence type="ECO:0000313" key="5">
    <source>
        <dbReference type="EMBL" id="KIJ90424.1"/>
    </source>
</evidence>
<feature type="domain" description="Ubiquitin-like protease family profile" evidence="4">
    <location>
        <begin position="232"/>
        <end position="377"/>
    </location>
</feature>
<organism evidence="5 6">
    <name type="scientific">Laccaria amethystina LaAM-08-1</name>
    <dbReference type="NCBI Taxonomy" id="1095629"/>
    <lineage>
        <taxon>Eukaryota</taxon>
        <taxon>Fungi</taxon>
        <taxon>Dikarya</taxon>
        <taxon>Basidiomycota</taxon>
        <taxon>Agaricomycotina</taxon>
        <taxon>Agaricomycetes</taxon>
        <taxon>Agaricomycetidae</taxon>
        <taxon>Agaricales</taxon>
        <taxon>Agaricineae</taxon>
        <taxon>Hydnangiaceae</taxon>
        <taxon>Laccaria</taxon>
    </lineage>
</organism>
<dbReference type="OrthoDB" id="3260096at2759"/>
<dbReference type="GO" id="GO:0008234">
    <property type="term" value="F:cysteine-type peptidase activity"/>
    <property type="evidence" value="ECO:0007669"/>
    <property type="project" value="InterPro"/>
</dbReference>
<comment type="similarity">
    <text evidence="1">Belongs to the peptidase C48 family.</text>
</comment>
<dbReference type="GO" id="GO:0006508">
    <property type="term" value="P:proteolysis"/>
    <property type="evidence" value="ECO:0007669"/>
    <property type="project" value="UniProtKB-KW"/>
</dbReference>
<dbReference type="Gene3D" id="3.40.395.10">
    <property type="entry name" value="Adenoviral Proteinase, Chain A"/>
    <property type="match status" value="1"/>
</dbReference>
<dbReference type="HOGENOM" id="CLU_669147_0_0_1"/>
<reference evidence="5 6" key="1">
    <citation type="submission" date="2014-04" db="EMBL/GenBank/DDBJ databases">
        <authorList>
            <consortium name="DOE Joint Genome Institute"/>
            <person name="Kuo A."/>
            <person name="Kohler A."/>
            <person name="Nagy L.G."/>
            <person name="Floudas D."/>
            <person name="Copeland A."/>
            <person name="Barry K.W."/>
            <person name="Cichocki N."/>
            <person name="Veneault-Fourrey C."/>
            <person name="LaButti K."/>
            <person name="Lindquist E.A."/>
            <person name="Lipzen A."/>
            <person name="Lundell T."/>
            <person name="Morin E."/>
            <person name="Murat C."/>
            <person name="Sun H."/>
            <person name="Tunlid A."/>
            <person name="Henrissat B."/>
            <person name="Grigoriev I.V."/>
            <person name="Hibbett D.S."/>
            <person name="Martin F."/>
            <person name="Nordberg H.P."/>
            <person name="Cantor M.N."/>
            <person name="Hua S.X."/>
        </authorList>
    </citation>
    <scope>NUCLEOTIDE SEQUENCE [LARGE SCALE GENOMIC DNA]</scope>
    <source>
        <strain evidence="5 6">LaAM-08-1</strain>
    </source>
</reference>
<dbReference type="Proteomes" id="UP000054477">
    <property type="component" value="Unassembled WGS sequence"/>
</dbReference>